<keyword evidence="4" id="KW-0175">Coiled coil</keyword>
<evidence type="ECO:0000313" key="6">
    <source>
        <dbReference type="EMBL" id="GAA4926980.1"/>
    </source>
</evidence>
<feature type="compositionally biased region" description="Low complexity" evidence="5">
    <location>
        <begin position="1"/>
        <end position="16"/>
    </location>
</feature>
<reference evidence="7" key="1">
    <citation type="journal article" date="2019" name="Int. J. Syst. Evol. Microbiol.">
        <title>The Global Catalogue of Microorganisms (GCM) 10K type strain sequencing project: providing services to taxonomists for standard genome sequencing and annotation.</title>
        <authorList>
            <consortium name="The Broad Institute Genomics Platform"/>
            <consortium name="The Broad Institute Genome Sequencing Center for Infectious Disease"/>
            <person name="Wu L."/>
            <person name="Ma J."/>
        </authorList>
    </citation>
    <scope>NUCLEOTIDE SEQUENCE [LARGE SCALE GENOMIC DNA]</scope>
    <source>
        <strain evidence="7">JCM 18123</strain>
    </source>
</reference>
<comment type="caution">
    <text evidence="6">The sequence shown here is derived from an EMBL/GenBank/DDBJ whole genome shotgun (WGS) entry which is preliminary data.</text>
</comment>
<name>A0ABP9G3Q7_9ACTN</name>
<evidence type="ECO:0000256" key="2">
    <source>
        <dbReference type="ARBA" id="ARBA00011322"/>
    </source>
</evidence>
<feature type="compositionally biased region" description="Basic and acidic residues" evidence="5">
    <location>
        <begin position="450"/>
        <end position="460"/>
    </location>
</feature>
<proteinExistence type="inferred from homology"/>
<dbReference type="Pfam" id="PF13558">
    <property type="entry name" value="SbcC_Walker_B"/>
    <property type="match status" value="1"/>
</dbReference>
<accession>A0ABP9G3Q7</accession>
<feature type="region of interest" description="Disordered" evidence="5">
    <location>
        <begin position="297"/>
        <end position="331"/>
    </location>
</feature>
<evidence type="ECO:0000256" key="5">
    <source>
        <dbReference type="SAM" id="MobiDB-lite"/>
    </source>
</evidence>
<protein>
    <recommendedName>
        <fullName evidence="3">Nuclease SbcCD subunit C</fullName>
    </recommendedName>
</protein>
<dbReference type="EMBL" id="BAABIK010000001">
    <property type="protein sequence ID" value="GAA4926980.1"/>
    <property type="molecule type" value="Genomic_DNA"/>
</dbReference>
<evidence type="ECO:0000256" key="1">
    <source>
        <dbReference type="ARBA" id="ARBA00006930"/>
    </source>
</evidence>
<feature type="compositionally biased region" description="Gly residues" evidence="5">
    <location>
        <begin position="1181"/>
        <end position="1194"/>
    </location>
</feature>
<evidence type="ECO:0000313" key="7">
    <source>
        <dbReference type="Proteomes" id="UP001499993"/>
    </source>
</evidence>
<feature type="region of interest" description="Disordered" evidence="5">
    <location>
        <begin position="429"/>
        <end position="524"/>
    </location>
</feature>
<dbReference type="Proteomes" id="UP001499993">
    <property type="component" value="Unassembled WGS sequence"/>
</dbReference>
<dbReference type="Gene3D" id="3.40.50.300">
    <property type="entry name" value="P-loop containing nucleotide triphosphate hydrolases"/>
    <property type="match status" value="1"/>
</dbReference>
<evidence type="ECO:0000256" key="3">
    <source>
        <dbReference type="ARBA" id="ARBA00013368"/>
    </source>
</evidence>
<feature type="compositionally biased region" description="Basic and acidic residues" evidence="5">
    <location>
        <begin position="467"/>
        <end position="491"/>
    </location>
</feature>
<dbReference type="PANTHER" id="PTHR32114:SF2">
    <property type="entry name" value="ABC TRANSPORTER ABCH.3"/>
    <property type="match status" value="1"/>
</dbReference>
<gene>
    <name evidence="6" type="ORF">GCM10023224_02300</name>
</gene>
<feature type="region of interest" description="Disordered" evidence="5">
    <location>
        <begin position="1163"/>
        <end position="1195"/>
    </location>
</feature>
<comment type="subunit">
    <text evidence="2">Heterodimer of SbcC and SbcD.</text>
</comment>
<evidence type="ECO:0000256" key="4">
    <source>
        <dbReference type="SAM" id="Coils"/>
    </source>
</evidence>
<sequence length="1512" mass="161161">MAGADASAGAGAPPERGGARPRERWRLHRAGVVNIWQYRDEEFDLSGGRVIFKGTNGSGKSRTLELLLPLCLDGDLRNMGCKGFDTVSMSRLMLDDYAEGSMRLGYAWTELRSTASDGTEEFVTCGVGVKASASSRQVSDSWRFITPLRVNKDFALTEQDRPVSQARLRERIGEDAVLGGQEAFQQRVAATVYGISGGSRYADLLHLQRTLRNPDIGLKVLQGQLEQLLSDALPPVDPDVISRTATGLDNLEGVRRNVARLRRADTALGAFLDGYGGYALGVLTDRAAKLEAAEAEARRAEGGRAKREAERASAEEALRGAEAERDAVTERADAVQTELEALKASPAYSALGDLEDKEATVASQRRHAVAALENAAGLRSAEEQSVGAVERAAGLVDRLGAAASSGAAEAREALEGVGLAAALGRLPEPAAQARRGRTAERVLLSPEPGARPEEVHRETAPEVSAAELRESAERAAERVDEAARAAAERGPELSALRSRAEHLDEDDRRVRGLGEQAARAAEDADAAARRAREGEERLHALGRAWAEAVARWHAEALPADDRPEPGELPETPDGDAVGADPEAFRGAHRDVRTALAPRVRGAQHAVLQAEQRLAGARDERARLDAELARLRASAEVEPPAPALSTAERSADRGAPFHRLVDFADGLPAPARAHLEAALEAAGLLTAWVRADGRVCGPDDGDDTLAVPGPQCRGPSLADALRPAAGDTAVSEEAVEALLRCVPLLATAEDGPGDGAALASLAEPRPGLGDADRARLDAAWHSGLADARVASDGRLLAADGTELPADPAGQPALADLLRPAPGAVRETVEHALRAYRLPAAGAGVLGGLAFGLDGRWRSGPLHGRHRKDAAEHIGAGAREEARRRRVAELEEHGARLSADEESLRAELAAAQRRESAWNTCLEAFPDIGEVLREHIETRSRRSAAARAAADAEEAEAEHARTRARLGAEQAEHRRACAELGVAPGAAELRELCEQARRAAEALEGVGSLLRRDYSEALRSLAAAQEDHARTVESRRKAEDDAAEIHRAYTEAHAVLSTLREGLGSDAEEVGARIFALQEERGELRNRAPKAQGEVEAAIKALADAEGRLDAVEGRVREARAKVADAEDALTDAAGVGGVWEAATGLVEPPFDRAELRAELSAAAAERAADRGDGAAEPSGASRGKGGRGGGKGGAGDPAALERDLIARLQALQSALAGTHDVQADRDRAILTVTVSDEAGTAPVAATARATAARLAQAEDNLTAREEGVFEEYLLGDIAEELHRQIGAAEALTRRMNTVLEAAHSSQGVRVELSWEPSPQLDPAERSAFALAKKPLARRSAEENDRLRRALMDRIRATRAQGAGAGYAELLSGALDYRRWYAYRVRIHDTGPDGRPRDRRIRQLSSGETRLVSYVTLFAASAAFYDALQSDAEGPLRMVLLDEAFERLDDPTIARLLELLVDLDMDWAITWPSGYGVSPRIDRMHIYDILKRKGAWGVACARTTWNGAGFERAG</sequence>
<organism evidence="6 7">
    <name type="scientific">Streptomonospora halophila</name>
    <dbReference type="NCBI Taxonomy" id="427369"/>
    <lineage>
        <taxon>Bacteria</taxon>
        <taxon>Bacillati</taxon>
        <taxon>Actinomycetota</taxon>
        <taxon>Actinomycetes</taxon>
        <taxon>Streptosporangiales</taxon>
        <taxon>Nocardiopsidaceae</taxon>
        <taxon>Streptomonospora</taxon>
    </lineage>
</organism>
<feature type="coiled-coil region" evidence="4">
    <location>
        <begin position="599"/>
        <end position="633"/>
    </location>
</feature>
<dbReference type="SUPFAM" id="SSF52540">
    <property type="entry name" value="P-loop containing nucleoside triphosphate hydrolases"/>
    <property type="match status" value="1"/>
</dbReference>
<feature type="coiled-coil region" evidence="4">
    <location>
        <begin position="1093"/>
        <end position="1127"/>
    </location>
</feature>
<comment type="similarity">
    <text evidence="1">Belongs to the SMC family. SbcC subfamily.</text>
</comment>
<feature type="coiled-coil region" evidence="4">
    <location>
        <begin position="943"/>
        <end position="1004"/>
    </location>
</feature>
<dbReference type="PANTHER" id="PTHR32114">
    <property type="entry name" value="ABC TRANSPORTER ABCH.3"/>
    <property type="match status" value="1"/>
</dbReference>
<feature type="region of interest" description="Disordered" evidence="5">
    <location>
        <begin position="1"/>
        <end position="23"/>
    </location>
</feature>
<feature type="compositionally biased region" description="Basic and acidic residues" evidence="5">
    <location>
        <begin position="498"/>
        <end position="512"/>
    </location>
</feature>
<keyword evidence="7" id="KW-1185">Reference proteome</keyword>
<dbReference type="InterPro" id="IPR027417">
    <property type="entry name" value="P-loop_NTPase"/>
</dbReference>